<dbReference type="RefSeq" id="WP_008061519.1">
    <property type="nucleotide sequence ID" value="NZ_AFHG01000049.1"/>
</dbReference>
<protein>
    <submittedName>
        <fullName evidence="2">NADPH-dependent FMN reductase</fullName>
    </submittedName>
</protein>
<dbReference type="SUPFAM" id="SSF52218">
    <property type="entry name" value="Flavoproteins"/>
    <property type="match status" value="1"/>
</dbReference>
<dbReference type="InterPro" id="IPR005025">
    <property type="entry name" value="FMN_Rdtase-like_dom"/>
</dbReference>
<name>F5RD04_METUF</name>
<dbReference type="AlphaFoldDB" id="F5RD04"/>
<dbReference type="STRING" id="1000565.METUNv1_02160"/>
<evidence type="ECO:0000313" key="2">
    <source>
        <dbReference type="EMBL" id="EGK71655.1"/>
    </source>
</evidence>
<reference evidence="2 3" key="1">
    <citation type="journal article" date="2011" name="J. Bacteriol.">
        <title>Genome sequence of Methyloversatilis universalis FAM5T, a methylotrophic representative of the order Rhodocyclales.</title>
        <authorList>
            <person name="Kittichotirat W."/>
            <person name="Good N.M."/>
            <person name="Hall R."/>
            <person name="Bringel F."/>
            <person name="Lajus A."/>
            <person name="Medigue C."/>
            <person name="Smalley N.E."/>
            <person name="Beck D."/>
            <person name="Bumgarner R."/>
            <person name="Vuilleumier S."/>
            <person name="Kalyuzhnaya M.G."/>
        </authorList>
    </citation>
    <scope>NUCLEOTIDE SEQUENCE [LARGE SCALE GENOMIC DNA]</scope>
    <source>
        <strain evidence="3">ATCC BAA-1314 / JCM 13912 / FAM5</strain>
    </source>
</reference>
<gene>
    <name evidence="2" type="ORF">METUNv1_02160</name>
</gene>
<dbReference type="GO" id="GO:0010181">
    <property type="term" value="F:FMN binding"/>
    <property type="evidence" value="ECO:0007669"/>
    <property type="project" value="TreeGrafter"/>
</dbReference>
<dbReference type="PANTHER" id="PTHR30543:SF21">
    <property type="entry name" value="NAD(P)H-DEPENDENT FMN REDUCTASE LOT6"/>
    <property type="match status" value="1"/>
</dbReference>
<feature type="domain" description="NADPH-dependent FMN reductase-like" evidence="1">
    <location>
        <begin position="24"/>
        <end position="176"/>
    </location>
</feature>
<dbReference type="Gene3D" id="3.40.50.360">
    <property type="match status" value="1"/>
</dbReference>
<evidence type="ECO:0000313" key="3">
    <source>
        <dbReference type="Proteomes" id="UP000005019"/>
    </source>
</evidence>
<sequence>MTSRNGKTLAVVRDSSELDGAKARILVFAGSTREASFNRRLAMAAARSIGEAGGEATLMELRDHPLPLYDGDLEASAGLPLGVRPLKELFKAHDGLFIASPEYNGSVSAVLKNALDWVSRPAGDEAGTVPYANKVVALGAASPGALGGLRGLVHLRAVLQSVGALVLSEQIAVGSAGSAFTPDNRLADERLQQMLDRTTARLVDVASRLRG</sequence>
<dbReference type="Proteomes" id="UP000005019">
    <property type="component" value="Unassembled WGS sequence"/>
</dbReference>
<evidence type="ECO:0000259" key="1">
    <source>
        <dbReference type="Pfam" id="PF03358"/>
    </source>
</evidence>
<dbReference type="Pfam" id="PF03358">
    <property type="entry name" value="FMN_red"/>
    <property type="match status" value="1"/>
</dbReference>
<accession>F5RD04</accession>
<dbReference type="EMBL" id="AFHG01000049">
    <property type="protein sequence ID" value="EGK71655.1"/>
    <property type="molecule type" value="Genomic_DNA"/>
</dbReference>
<dbReference type="InterPro" id="IPR029039">
    <property type="entry name" value="Flavoprotein-like_sf"/>
</dbReference>
<comment type="caution">
    <text evidence="2">The sequence shown here is derived from an EMBL/GenBank/DDBJ whole genome shotgun (WGS) entry which is preliminary data.</text>
</comment>
<dbReference type="GO" id="GO:0005829">
    <property type="term" value="C:cytosol"/>
    <property type="evidence" value="ECO:0007669"/>
    <property type="project" value="TreeGrafter"/>
</dbReference>
<dbReference type="InterPro" id="IPR050712">
    <property type="entry name" value="NAD(P)H-dep_reductase"/>
</dbReference>
<dbReference type="OrthoDB" id="9812295at2"/>
<dbReference type="PANTHER" id="PTHR30543">
    <property type="entry name" value="CHROMATE REDUCTASE"/>
    <property type="match status" value="1"/>
</dbReference>
<dbReference type="GO" id="GO:0016491">
    <property type="term" value="F:oxidoreductase activity"/>
    <property type="evidence" value="ECO:0007669"/>
    <property type="project" value="InterPro"/>
</dbReference>
<keyword evidence="3" id="KW-1185">Reference proteome</keyword>
<proteinExistence type="predicted"/>
<dbReference type="eggNOG" id="COG0431">
    <property type="taxonomic scope" value="Bacteria"/>
</dbReference>
<organism evidence="2 3">
    <name type="scientific">Methyloversatilis universalis (strain ATCC BAA-1314 / DSM 25237 / JCM 13912 / CCUG 52030 / FAM5)</name>
    <dbReference type="NCBI Taxonomy" id="1000565"/>
    <lineage>
        <taxon>Bacteria</taxon>
        <taxon>Pseudomonadati</taxon>
        <taxon>Pseudomonadota</taxon>
        <taxon>Betaproteobacteria</taxon>
        <taxon>Nitrosomonadales</taxon>
        <taxon>Sterolibacteriaceae</taxon>
        <taxon>Methyloversatilis</taxon>
    </lineage>
</organism>